<protein>
    <recommendedName>
        <fullName evidence="4">Putative lipoate-protein ligase A</fullName>
    </recommendedName>
</protein>
<dbReference type="Pfam" id="PF21948">
    <property type="entry name" value="LplA-B_cat"/>
    <property type="match status" value="1"/>
</dbReference>
<dbReference type="GO" id="GO:0016874">
    <property type="term" value="F:ligase activity"/>
    <property type="evidence" value="ECO:0007669"/>
    <property type="project" value="UniProtKB-KW"/>
</dbReference>
<dbReference type="PANTHER" id="PTHR12561:SF3">
    <property type="entry name" value="LIPOYLTRANSFERASE 1, MITOCHONDRIAL"/>
    <property type="match status" value="1"/>
</dbReference>
<dbReference type="UniPathway" id="UPA00537">
    <property type="reaction ID" value="UER00595"/>
</dbReference>
<dbReference type="NCBIfam" id="TIGR00545">
    <property type="entry name" value="lipoyltrans"/>
    <property type="match status" value="1"/>
</dbReference>
<name>A0A1Y1W039_9FUNG</name>
<keyword evidence="7" id="KW-1185">Reference proteome</keyword>
<dbReference type="STRING" id="61395.A0A1Y1W039"/>
<dbReference type="InterPro" id="IPR045864">
    <property type="entry name" value="aa-tRNA-synth_II/BPL/LPL"/>
</dbReference>
<dbReference type="GO" id="GO:0017118">
    <property type="term" value="F:lipoyltransferase activity"/>
    <property type="evidence" value="ECO:0007669"/>
    <property type="project" value="TreeGrafter"/>
</dbReference>
<gene>
    <name evidence="6" type="ORF">DL89DRAFT_279101</name>
</gene>
<evidence type="ECO:0000259" key="5">
    <source>
        <dbReference type="PROSITE" id="PS51733"/>
    </source>
</evidence>
<dbReference type="CDD" id="cd16443">
    <property type="entry name" value="LplA"/>
    <property type="match status" value="1"/>
</dbReference>
<sequence length="297" mass="34429">MLRRLGLSCYISRCTDPYTNLAFEDWLLKNSDEDSHVLYLWRNRPTINPWKECNLDMMGEKDVWLARRTSGGGTVYHDLGNTNYTVLMPRRSFARDTCAEMVARALQHEDIAAYVNERHDVTVDGLKISGSAYRLTSRRAFHHGTMLIDADLTRLHGCLDSKSRNIRAKGVDSVRSKVANLRDYSWTIDHSSFCNAVVGEFQRTFGRLEEKDMEVWSEGDQGILDKVGKERERITQWQWLFGQTPEFAHSISGEFVWGRVARKNDGGKWRWSRTRRFSYTSCGYRFCGQTTRRPSES</sequence>
<proteinExistence type="inferred from homology"/>
<organism evidence="6 7">
    <name type="scientific">Linderina pennispora</name>
    <dbReference type="NCBI Taxonomy" id="61395"/>
    <lineage>
        <taxon>Eukaryota</taxon>
        <taxon>Fungi</taxon>
        <taxon>Fungi incertae sedis</taxon>
        <taxon>Zoopagomycota</taxon>
        <taxon>Kickxellomycotina</taxon>
        <taxon>Kickxellomycetes</taxon>
        <taxon>Kickxellales</taxon>
        <taxon>Kickxellaceae</taxon>
        <taxon>Linderina</taxon>
    </lineage>
</organism>
<comment type="similarity">
    <text evidence="3">Belongs to the LplA family.</text>
</comment>
<dbReference type="SUPFAM" id="SSF55681">
    <property type="entry name" value="Class II aaRS and biotin synthetases"/>
    <property type="match status" value="1"/>
</dbReference>
<evidence type="ECO:0000256" key="2">
    <source>
        <dbReference type="ARBA" id="ARBA00005085"/>
    </source>
</evidence>
<dbReference type="EMBL" id="MCFD01000014">
    <property type="protein sequence ID" value="ORX66888.1"/>
    <property type="molecule type" value="Genomic_DNA"/>
</dbReference>
<evidence type="ECO:0000256" key="4">
    <source>
        <dbReference type="ARBA" id="ARBA00015925"/>
    </source>
</evidence>
<dbReference type="PANTHER" id="PTHR12561">
    <property type="entry name" value="LIPOATE-PROTEIN LIGASE"/>
    <property type="match status" value="1"/>
</dbReference>
<feature type="domain" description="BPL/LPL catalytic" evidence="5">
    <location>
        <begin position="32"/>
        <end position="209"/>
    </location>
</feature>
<dbReference type="GO" id="GO:0009249">
    <property type="term" value="P:protein lipoylation"/>
    <property type="evidence" value="ECO:0007669"/>
    <property type="project" value="InterPro"/>
</dbReference>
<dbReference type="RefSeq" id="XP_040740847.1">
    <property type="nucleotide sequence ID" value="XM_040889550.1"/>
</dbReference>
<dbReference type="GeneID" id="63806198"/>
<dbReference type="Proteomes" id="UP000193922">
    <property type="component" value="Unassembled WGS sequence"/>
</dbReference>
<comment type="pathway">
    <text evidence="2">Protein modification; protein lipoylation via exogenous pathway; protein N(6)-(lipoyl)lysine from lipoate: step 2/2.</text>
</comment>
<dbReference type="Gene3D" id="3.30.930.10">
    <property type="entry name" value="Bira Bifunctional Protein, Domain 2"/>
    <property type="match status" value="1"/>
</dbReference>
<dbReference type="AlphaFoldDB" id="A0A1Y1W039"/>
<dbReference type="OrthoDB" id="201621at2759"/>
<reference evidence="6 7" key="1">
    <citation type="submission" date="2016-07" db="EMBL/GenBank/DDBJ databases">
        <title>Pervasive Adenine N6-methylation of Active Genes in Fungi.</title>
        <authorList>
            <consortium name="DOE Joint Genome Institute"/>
            <person name="Mondo S.J."/>
            <person name="Dannebaum R.O."/>
            <person name="Kuo R.C."/>
            <person name="Labutti K."/>
            <person name="Haridas S."/>
            <person name="Kuo A."/>
            <person name="Salamov A."/>
            <person name="Ahrendt S.R."/>
            <person name="Lipzen A."/>
            <person name="Sullivan W."/>
            <person name="Andreopoulos W.B."/>
            <person name="Clum A."/>
            <person name="Lindquist E."/>
            <person name="Daum C."/>
            <person name="Ramamoorthy G.K."/>
            <person name="Gryganskyi A."/>
            <person name="Culley D."/>
            <person name="Magnuson J.K."/>
            <person name="James T.Y."/>
            <person name="O'Malley M.A."/>
            <person name="Stajich J.E."/>
            <person name="Spatafora J.W."/>
            <person name="Visel A."/>
            <person name="Grigoriev I.V."/>
        </authorList>
    </citation>
    <scope>NUCLEOTIDE SEQUENCE [LARGE SCALE GENOMIC DNA]</scope>
    <source>
        <strain evidence="6 7">ATCC 12442</strain>
    </source>
</reference>
<evidence type="ECO:0000256" key="1">
    <source>
        <dbReference type="ARBA" id="ARBA00003253"/>
    </source>
</evidence>
<accession>A0A1Y1W039</accession>
<dbReference type="InterPro" id="IPR004562">
    <property type="entry name" value="LipoylTrfase_LipoateP_Ligase"/>
</dbReference>
<keyword evidence="6" id="KW-0436">Ligase</keyword>
<evidence type="ECO:0000256" key="3">
    <source>
        <dbReference type="ARBA" id="ARBA00008242"/>
    </source>
</evidence>
<evidence type="ECO:0000313" key="7">
    <source>
        <dbReference type="Proteomes" id="UP000193922"/>
    </source>
</evidence>
<evidence type="ECO:0000313" key="6">
    <source>
        <dbReference type="EMBL" id="ORX66888.1"/>
    </source>
</evidence>
<comment type="function">
    <text evidence="1">Catalyzes both the ATP-dependent activation of exogenously supplied lipoate to lipoyl-AMP and the transfer of the activated lipoyl onto the lipoyl domains of lipoate-dependent enzymes.</text>
</comment>
<comment type="caution">
    <text evidence="6">The sequence shown here is derived from an EMBL/GenBank/DDBJ whole genome shotgun (WGS) entry which is preliminary data.</text>
</comment>
<dbReference type="InterPro" id="IPR004143">
    <property type="entry name" value="BPL_LPL_catalytic"/>
</dbReference>
<dbReference type="GO" id="GO:0005739">
    <property type="term" value="C:mitochondrion"/>
    <property type="evidence" value="ECO:0007669"/>
    <property type="project" value="TreeGrafter"/>
</dbReference>
<dbReference type="PROSITE" id="PS51733">
    <property type="entry name" value="BPL_LPL_CATALYTIC"/>
    <property type="match status" value="1"/>
</dbReference>